<evidence type="ECO:0000256" key="1">
    <source>
        <dbReference type="SAM" id="MobiDB-lite"/>
    </source>
</evidence>
<keyword evidence="4" id="KW-1185">Reference proteome</keyword>
<feature type="domain" description="Recombinase" evidence="2">
    <location>
        <begin position="1"/>
        <end position="66"/>
    </location>
</feature>
<dbReference type="eggNOG" id="COG1961">
    <property type="taxonomic scope" value="Bacteria"/>
</dbReference>
<feature type="region of interest" description="Disordered" evidence="1">
    <location>
        <begin position="65"/>
        <end position="88"/>
    </location>
</feature>
<dbReference type="Gene3D" id="3.90.1750.20">
    <property type="entry name" value="Putative Large Serine Recombinase, Chain B, Domain 2"/>
    <property type="match status" value="1"/>
</dbReference>
<gene>
    <name evidence="3" type="ORF">T472_0206710</name>
</gene>
<feature type="compositionally biased region" description="Basic residues" evidence="1">
    <location>
        <begin position="79"/>
        <end position="88"/>
    </location>
</feature>
<evidence type="ECO:0000259" key="2">
    <source>
        <dbReference type="Pfam" id="PF07508"/>
    </source>
</evidence>
<dbReference type="STRING" id="994573.T472_0206710"/>
<dbReference type="InterPro" id="IPR011109">
    <property type="entry name" value="DNA_bind_recombinase_dom"/>
</dbReference>
<evidence type="ECO:0000313" key="4">
    <source>
        <dbReference type="Proteomes" id="UP000017747"/>
    </source>
</evidence>
<dbReference type="GO" id="GO:0000150">
    <property type="term" value="F:DNA strand exchange activity"/>
    <property type="evidence" value="ECO:0007669"/>
    <property type="project" value="InterPro"/>
</dbReference>
<dbReference type="EMBL" id="AXUN02000122">
    <property type="protein sequence ID" value="ETA81383.1"/>
    <property type="molecule type" value="Genomic_DNA"/>
</dbReference>
<dbReference type="GO" id="GO:0003677">
    <property type="term" value="F:DNA binding"/>
    <property type="evidence" value="ECO:0007669"/>
    <property type="project" value="InterPro"/>
</dbReference>
<dbReference type="AlphaFoldDB" id="V7I671"/>
<sequence>MGIKSPTGKATWPKRSIDVMLSNEKYMGNVRVLDNGKYESYYRVENNNPAIISKETFQAVQIEKQQRSNVIESEEGNKRKNKKYSSKQ</sequence>
<organism evidence="3 4">
    <name type="scientific">Youngiibacter fragilis 232.1</name>
    <dbReference type="NCBI Taxonomy" id="994573"/>
    <lineage>
        <taxon>Bacteria</taxon>
        <taxon>Bacillati</taxon>
        <taxon>Bacillota</taxon>
        <taxon>Clostridia</taxon>
        <taxon>Eubacteriales</taxon>
        <taxon>Clostridiaceae</taxon>
        <taxon>Youngiibacter</taxon>
    </lineage>
</organism>
<name>V7I671_9CLOT</name>
<dbReference type="InterPro" id="IPR038109">
    <property type="entry name" value="DNA_bind_recomb_sf"/>
</dbReference>
<dbReference type="Proteomes" id="UP000017747">
    <property type="component" value="Unassembled WGS sequence"/>
</dbReference>
<dbReference type="Pfam" id="PF07508">
    <property type="entry name" value="Recombinase"/>
    <property type="match status" value="1"/>
</dbReference>
<evidence type="ECO:0000313" key="3">
    <source>
        <dbReference type="EMBL" id="ETA81383.1"/>
    </source>
</evidence>
<accession>V7I671</accession>
<reference evidence="3 4" key="1">
    <citation type="journal article" date="2014" name="Genome Announc.">
        <title>Genome Sequence of Youngiibacter fragilis, the Type Strain of the Genus Youngiibacter.</title>
        <authorList>
            <person name="Wawrik C.B."/>
            <person name="Callaghan A.V."/>
            <person name="Stamps B.W."/>
            <person name="Wawrik B."/>
        </authorList>
    </citation>
    <scope>NUCLEOTIDE SEQUENCE [LARGE SCALE GENOMIC DNA]</scope>
    <source>
        <strain evidence="3 4">232.1</strain>
    </source>
</reference>
<comment type="caution">
    <text evidence="3">The sequence shown here is derived from an EMBL/GenBank/DDBJ whole genome shotgun (WGS) entry which is preliminary data.</text>
</comment>
<proteinExistence type="predicted"/>
<protein>
    <submittedName>
        <fullName evidence="3">Recombinase</fullName>
    </submittedName>
</protein>